<evidence type="ECO:0000313" key="2">
    <source>
        <dbReference type="EMBL" id="BAL54891.1"/>
    </source>
</evidence>
<keyword evidence="2" id="KW-0378">Hydrolase</keyword>
<proteinExistence type="predicted"/>
<keyword evidence="1" id="KW-0812">Transmembrane</keyword>
<feature type="transmembrane region" description="Helical" evidence="1">
    <location>
        <begin position="143"/>
        <end position="162"/>
    </location>
</feature>
<dbReference type="AlphaFoldDB" id="H5SFF5"/>
<organism evidence="2">
    <name type="scientific">uncultured Acidobacteriota bacterium</name>
    <dbReference type="NCBI Taxonomy" id="171953"/>
    <lineage>
        <taxon>Bacteria</taxon>
        <taxon>Pseudomonadati</taxon>
        <taxon>Acidobacteriota</taxon>
        <taxon>environmental samples</taxon>
    </lineage>
</organism>
<feature type="transmembrane region" description="Helical" evidence="1">
    <location>
        <begin position="51"/>
        <end position="70"/>
    </location>
</feature>
<name>H5SFF5_9BACT</name>
<keyword evidence="1" id="KW-0472">Membrane</keyword>
<protein>
    <submittedName>
        <fullName evidence="2">Membrane-bound metal-dependent hydrolase</fullName>
    </submittedName>
</protein>
<reference evidence="2" key="2">
    <citation type="journal article" date="2012" name="PLoS ONE">
        <title>A Deeply Branching Thermophilic Bacterium with an Ancient Acetyl-CoA Pathway Dominates a Subsurface Ecosystem.</title>
        <authorList>
            <person name="Takami H."/>
            <person name="Noguchi H."/>
            <person name="Takaki Y."/>
            <person name="Uchiyama I."/>
            <person name="Toyoda A."/>
            <person name="Nishi S."/>
            <person name="Chee G.-J."/>
            <person name="Arai W."/>
            <person name="Nunoura T."/>
            <person name="Itoh T."/>
            <person name="Hattori M."/>
            <person name="Takai K."/>
        </authorList>
    </citation>
    <scope>NUCLEOTIDE SEQUENCE</scope>
</reference>
<dbReference type="Pfam" id="PF04307">
    <property type="entry name" value="YdjM"/>
    <property type="match status" value="1"/>
</dbReference>
<dbReference type="GO" id="GO:0016787">
    <property type="term" value="F:hydrolase activity"/>
    <property type="evidence" value="ECO:0007669"/>
    <property type="project" value="UniProtKB-KW"/>
</dbReference>
<keyword evidence="1" id="KW-1133">Transmembrane helix</keyword>
<dbReference type="EMBL" id="AP011702">
    <property type="protein sequence ID" value="BAL54891.1"/>
    <property type="molecule type" value="Genomic_DNA"/>
</dbReference>
<feature type="transmembrane region" description="Helical" evidence="1">
    <location>
        <begin position="20"/>
        <end position="39"/>
    </location>
</feature>
<sequence length="355" mass="40378">MITRVFAKAIVPEPRGRDLVVLATVCSVLPDIDIFFGAGDPLASLQNHRGITHSLLGAVLLGFPIAALAYHRVPRALFMWWRGAESRVIVGNPHGREDASLGFWAFYLASVLGIGSHIFFDLVTSYGTMILQPFSDRRFSLDLWFIIDPYVWLILSVPWLLRRAFGRRAWRAGWAYRVGAMLLVGYVGLAAWVQVAALRRLQAWVRAEGISAVTIGAIPVAFSPLHRKGIVMTPDRVYDIPVRVLRADFGPIAVHPSPFRTDDPFILQAWATPEGKRYRWFARFPLAMRHEEGGRQRVILYDLRFEGRLEDLDAVGRAIARALLRRWPALMERKRQALEVVFDTRGRIEQIRFVR</sequence>
<feature type="transmembrane region" description="Helical" evidence="1">
    <location>
        <begin position="101"/>
        <end position="123"/>
    </location>
</feature>
<feature type="transmembrane region" description="Helical" evidence="1">
    <location>
        <begin position="174"/>
        <end position="197"/>
    </location>
</feature>
<gene>
    <name evidence="2" type="ORF">HGMM_F21E04C29</name>
</gene>
<dbReference type="PANTHER" id="PTHR40031">
    <property type="entry name" value="HYPOTHETICAL MEMBRANE SPANNING PROTEIN"/>
    <property type="match status" value="1"/>
</dbReference>
<evidence type="ECO:0000256" key="1">
    <source>
        <dbReference type="SAM" id="Phobius"/>
    </source>
</evidence>
<reference evidence="2" key="1">
    <citation type="journal article" date="2005" name="Environ. Microbiol.">
        <title>Genetic and functional properties of uncultivated thermophilic crenarchaeotes from a subsurface gold mine as revealed by analysis of genome fragments.</title>
        <authorList>
            <person name="Nunoura T."/>
            <person name="Hirayama H."/>
            <person name="Takami H."/>
            <person name="Oida H."/>
            <person name="Nishi S."/>
            <person name="Shimamura S."/>
            <person name="Suzuki Y."/>
            <person name="Inagaki F."/>
            <person name="Takai K."/>
            <person name="Nealson K.H."/>
            <person name="Horikoshi K."/>
        </authorList>
    </citation>
    <scope>NUCLEOTIDE SEQUENCE</scope>
</reference>
<dbReference type="PANTHER" id="PTHR40031:SF1">
    <property type="entry name" value="MEMBRANE-BOUND METAL-DEPENDENT HYDROLASE"/>
    <property type="match status" value="1"/>
</dbReference>
<dbReference type="InterPro" id="IPR053170">
    <property type="entry name" value="Transcription_regulator"/>
</dbReference>
<dbReference type="InterPro" id="IPR007404">
    <property type="entry name" value="YdjM-like"/>
</dbReference>
<accession>H5SFF5</accession>